<dbReference type="GO" id="GO:0005576">
    <property type="term" value="C:extracellular region"/>
    <property type="evidence" value="ECO:0007669"/>
    <property type="project" value="InterPro"/>
</dbReference>
<dbReference type="PROSITE" id="PS01009">
    <property type="entry name" value="CRISP_1"/>
    <property type="match status" value="1"/>
</dbReference>
<dbReference type="Gene3D" id="3.40.33.10">
    <property type="entry name" value="CAP"/>
    <property type="match status" value="1"/>
</dbReference>
<sequence>MSGIPEENTSPSGGIPTFTTSTGPSVTNSAYINAILRHHNIHRTNHSANALTWSPALADIAREIAQTCVYGHVTSVGGGGYGQNIGAGYTADPFSMGKFITEGLYNSEVNLYTAYGSEPNIADFTLWGHFTQVVWESTDSVGCYTADCTSNGLANAPGISPFFTVCNYAPPGNYAGFFDVNIGSSIGLGTVYADY</sequence>
<evidence type="ECO:0000313" key="3">
    <source>
        <dbReference type="EMBL" id="KAK5046171.1"/>
    </source>
</evidence>
<evidence type="ECO:0000259" key="2">
    <source>
        <dbReference type="SMART" id="SM00198"/>
    </source>
</evidence>
<feature type="domain" description="SCP" evidence="2">
    <location>
        <begin position="30"/>
        <end position="176"/>
    </location>
</feature>
<dbReference type="GeneID" id="89976791"/>
<dbReference type="InterPro" id="IPR035940">
    <property type="entry name" value="CAP_sf"/>
</dbReference>
<dbReference type="InterPro" id="IPR018244">
    <property type="entry name" value="Allrgn_V5/Tpx1_CS"/>
</dbReference>
<protein>
    <recommendedName>
        <fullName evidence="2">SCP domain-containing protein</fullName>
    </recommendedName>
</protein>
<dbReference type="InterPro" id="IPR001283">
    <property type="entry name" value="CRISP-related"/>
</dbReference>
<evidence type="ECO:0000256" key="1">
    <source>
        <dbReference type="SAM" id="MobiDB-lite"/>
    </source>
</evidence>
<dbReference type="EMBL" id="JAVRRD010000032">
    <property type="protein sequence ID" value="KAK5046171.1"/>
    <property type="molecule type" value="Genomic_DNA"/>
</dbReference>
<dbReference type="PANTHER" id="PTHR10334">
    <property type="entry name" value="CYSTEINE-RICH SECRETORY PROTEIN-RELATED"/>
    <property type="match status" value="1"/>
</dbReference>
<organism evidence="3 4">
    <name type="scientific">Exophiala bonariae</name>
    <dbReference type="NCBI Taxonomy" id="1690606"/>
    <lineage>
        <taxon>Eukaryota</taxon>
        <taxon>Fungi</taxon>
        <taxon>Dikarya</taxon>
        <taxon>Ascomycota</taxon>
        <taxon>Pezizomycotina</taxon>
        <taxon>Eurotiomycetes</taxon>
        <taxon>Chaetothyriomycetidae</taxon>
        <taxon>Chaetothyriales</taxon>
        <taxon>Herpotrichiellaceae</taxon>
        <taxon>Exophiala</taxon>
    </lineage>
</organism>
<dbReference type="Proteomes" id="UP001358417">
    <property type="component" value="Unassembled WGS sequence"/>
</dbReference>
<dbReference type="SMART" id="SM00198">
    <property type="entry name" value="SCP"/>
    <property type="match status" value="1"/>
</dbReference>
<feature type="compositionally biased region" description="Polar residues" evidence="1">
    <location>
        <begin position="7"/>
        <end position="22"/>
    </location>
</feature>
<dbReference type="RefSeq" id="XP_064701770.1">
    <property type="nucleotide sequence ID" value="XM_064852173.1"/>
</dbReference>
<gene>
    <name evidence="3" type="ORF">LTR84_008628</name>
</gene>
<proteinExistence type="predicted"/>
<dbReference type="AlphaFoldDB" id="A0AAV9MWS7"/>
<accession>A0AAV9MWS7</accession>
<comment type="caution">
    <text evidence="3">The sequence shown here is derived from an EMBL/GenBank/DDBJ whole genome shotgun (WGS) entry which is preliminary data.</text>
</comment>
<evidence type="ECO:0000313" key="4">
    <source>
        <dbReference type="Proteomes" id="UP001358417"/>
    </source>
</evidence>
<dbReference type="InterPro" id="IPR014044">
    <property type="entry name" value="CAP_dom"/>
</dbReference>
<feature type="region of interest" description="Disordered" evidence="1">
    <location>
        <begin position="1"/>
        <end position="22"/>
    </location>
</feature>
<dbReference type="Pfam" id="PF00188">
    <property type="entry name" value="CAP"/>
    <property type="match status" value="1"/>
</dbReference>
<reference evidence="3 4" key="1">
    <citation type="submission" date="2023-08" db="EMBL/GenBank/DDBJ databases">
        <title>Black Yeasts Isolated from many extreme environments.</title>
        <authorList>
            <person name="Coleine C."/>
            <person name="Stajich J.E."/>
            <person name="Selbmann L."/>
        </authorList>
    </citation>
    <scope>NUCLEOTIDE SEQUENCE [LARGE SCALE GENOMIC DNA]</scope>
    <source>
        <strain evidence="3 4">CCFEE 5792</strain>
    </source>
</reference>
<name>A0AAV9MWS7_9EURO</name>
<dbReference type="CDD" id="cd05380">
    <property type="entry name" value="CAP_euk"/>
    <property type="match status" value="1"/>
</dbReference>
<dbReference type="PRINTS" id="PR00837">
    <property type="entry name" value="V5TPXLIKE"/>
</dbReference>
<keyword evidence="4" id="KW-1185">Reference proteome</keyword>
<dbReference type="SUPFAM" id="SSF55797">
    <property type="entry name" value="PR-1-like"/>
    <property type="match status" value="1"/>
</dbReference>